<feature type="region of interest" description="Disordered" evidence="1">
    <location>
        <begin position="82"/>
        <end position="120"/>
    </location>
</feature>
<dbReference type="EMBL" id="JAWJWF010000047">
    <property type="protein sequence ID" value="KAK6621771.1"/>
    <property type="molecule type" value="Genomic_DNA"/>
</dbReference>
<keyword evidence="3" id="KW-1185">Reference proteome</keyword>
<evidence type="ECO:0000256" key="1">
    <source>
        <dbReference type="SAM" id="MobiDB-lite"/>
    </source>
</evidence>
<evidence type="ECO:0000313" key="2">
    <source>
        <dbReference type="EMBL" id="KAK6621771.1"/>
    </source>
</evidence>
<sequence length="120" mass="14275">MAALQTEPSRVRILCRKYPKTEPTRMTRYLVRSKPEFPSADEWARYYCTSTVTISWWPPVPPIRRLSTAWTAFLLARSPPFPKNNEASRRRRENVTQDVSNAFKRSKQEKSRLFETNFYE</sequence>
<reference evidence="2 3" key="1">
    <citation type="submission" date="2023-09" db="EMBL/GenBank/DDBJ databases">
        <title>Genomes of two closely related lineages of the louse Polyplax serrata with different host specificities.</title>
        <authorList>
            <person name="Martinu J."/>
            <person name="Tarabai H."/>
            <person name="Stefka J."/>
            <person name="Hypsa V."/>
        </authorList>
    </citation>
    <scope>NUCLEOTIDE SEQUENCE [LARGE SCALE GENOMIC DNA]</scope>
    <source>
        <strain evidence="2">98ZLc_SE</strain>
    </source>
</reference>
<dbReference type="Proteomes" id="UP001359485">
    <property type="component" value="Unassembled WGS sequence"/>
</dbReference>
<comment type="caution">
    <text evidence="2">The sequence shown here is derived from an EMBL/GenBank/DDBJ whole genome shotgun (WGS) entry which is preliminary data.</text>
</comment>
<gene>
    <name evidence="2" type="ORF">RUM44_001578</name>
</gene>
<organism evidence="2 3">
    <name type="scientific">Polyplax serrata</name>
    <name type="common">Common mouse louse</name>
    <dbReference type="NCBI Taxonomy" id="468196"/>
    <lineage>
        <taxon>Eukaryota</taxon>
        <taxon>Metazoa</taxon>
        <taxon>Ecdysozoa</taxon>
        <taxon>Arthropoda</taxon>
        <taxon>Hexapoda</taxon>
        <taxon>Insecta</taxon>
        <taxon>Pterygota</taxon>
        <taxon>Neoptera</taxon>
        <taxon>Paraneoptera</taxon>
        <taxon>Psocodea</taxon>
        <taxon>Troctomorpha</taxon>
        <taxon>Phthiraptera</taxon>
        <taxon>Anoplura</taxon>
        <taxon>Polyplacidae</taxon>
        <taxon>Polyplax</taxon>
    </lineage>
</organism>
<proteinExistence type="predicted"/>
<protein>
    <submittedName>
        <fullName evidence="2">Uncharacterized protein</fullName>
    </submittedName>
</protein>
<name>A0ABR1AKH0_POLSC</name>
<accession>A0ABR1AKH0</accession>
<evidence type="ECO:0000313" key="3">
    <source>
        <dbReference type="Proteomes" id="UP001359485"/>
    </source>
</evidence>